<dbReference type="InterPro" id="IPR036291">
    <property type="entry name" value="NAD(P)-bd_dom_sf"/>
</dbReference>
<dbReference type="PROSITE" id="PS00061">
    <property type="entry name" value="ADH_SHORT"/>
    <property type="match status" value="1"/>
</dbReference>
<dbReference type="NCBIfam" id="NF006565">
    <property type="entry name" value="PRK09072.1"/>
    <property type="match status" value="1"/>
</dbReference>
<keyword evidence="2" id="KW-0560">Oxidoreductase</keyword>
<gene>
    <name evidence="5" type="ORF">FY550_04595</name>
</gene>
<feature type="domain" description="Ketoreductase" evidence="4">
    <location>
        <begin position="6"/>
        <end position="182"/>
    </location>
</feature>
<dbReference type="EMBL" id="CP043420">
    <property type="protein sequence ID" value="QEL10489.1"/>
    <property type="molecule type" value="Genomic_DNA"/>
</dbReference>
<dbReference type="InterPro" id="IPR057326">
    <property type="entry name" value="KR_dom"/>
</dbReference>
<dbReference type="CDD" id="cd05233">
    <property type="entry name" value="SDR_c"/>
    <property type="match status" value="1"/>
</dbReference>
<evidence type="ECO:0000256" key="2">
    <source>
        <dbReference type="ARBA" id="ARBA00023002"/>
    </source>
</evidence>
<dbReference type="InterPro" id="IPR002347">
    <property type="entry name" value="SDR_fam"/>
</dbReference>
<evidence type="ECO:0000256" key="1">
    <source>
        <dbReference type="ARBA" id="ARBA00006484"/>
    </source>
</evidence>
<dbReference type="PRINTS" id="PR00081">
    <property type="entry name" value="GDHRDH"/>
</dbReference>
<evidence type="ECO:0000313" key="6">
    <source>
        <dbReference type="Proteomes" id="UP000322553"/>
    </source>
</evidence>
<accession>A0A5C1A076</accession>
<dbReference type="PANTHER" id="PTHR44196">
    <property type="entry name" value="DEHYDROGENASE/REDUCTASE SDR FAMILY MEMBER 7B"/>
    <property type="match status" value="1"/>
</dbReference>
<keyword evidence="6" id="KW-1185">Reference proteome</keyword>
<dbReference type="SUPFAM" id="SSF51735">
    <property type="entry name" value="NAD(P)-binding Rossmann-fold domains"/>
    <property type="match status" value="1"/>
</dbReference>
<proteinExistence type="inferred from homology"/>
<name>A0A5C1A076_9GAMM</name>
<organism evidence="5 6">
    <name type="scientific">Kushneria phosphatilytica</name>
    <dbReference type="NCBI Taxonomy" id="657387"/>
    <lineage>
        <taxon>Bacteria</taxon>
        <taxon>Pseudomonadati</taxon>
        <taxon>Pseudomonadota</taxon>
        <taxon>Gammaproteobacteria</taxon>
        <taxon>Oceanospirillales</taxon>
        <taxon>Halomonadaceae</taxon>
        <taxon>Kushneria</taxon>
    </lineage>
</organism>
<dbReference type="SMART" id="SM00822">
    <property type="entry name" value="PKS_KR"/>
    <property type="match status" value="1"/>
</dbReference>
<dbReference type="Pfam" id="PF00106">
    <property type="entry name" value="adh_short"/>
    <property type="match status" value="1"/>
</dbReference>
<dbReference type="InterPro" id="IPR020904">
    <property type="entry name" value="Sc_DH/Rdtase_CS"/>
</dbReference>
<dbReference type="Proteomes" id="UP000322553">
    <property type="component" value="Chromosome"/>
</dbReference>
<evidence type="ECO:0000313" key="5">
    <source>
        <dbReference type="EMBL" id="QEL10489.1"/>
    </source>
</evidence>
<evidence type="ECO:0000259" key="4">
    <source>
        <dbReference type="SMART" id="SM00822"/>
    </source>
</evidence>
<dbReference type="AlphaFoldDB" id="A0A5C1A076"/>
<sequence length="269" mass="29333">MQLSECRVVLTGASGGIGQALVEQLCDGGATVLAVGRRMAELQPLSERFGERLRLVNADLTSSAGRQMVVEATRRLEGVNVLLNAAGINRFALFEALDETQIEAMMAVNVTATLQLTRQLLPLLRSQPEALVANLGSTYGSIGYPGYATYCASKFALRGFTEALRREYADTRVRVLYIAPRATRTGMNDSAAMALNAALKSHVDEPTHVARAVIRAIGESGNEFYLGWPEKLFVRLNQLLPGLIDRALRKQLPVVRRFCRHDGVNGESS</sequence>
<dbReference type="PANTHER" id="PTHR44196:SF1">
    <property type="entry name" value="DEHYDROGENASE_REDUCTASE SDR FAMILY MEMBER 7B"/>
    <property type="match status" value="1"/>
</dbReference>
<reference evidence="5 6" key="1">
    <citation type="submission" date="2019-08" db="EMBL/GenBank/DDBJ databases">
        <title>Complete genome sequence of Kushneria sp. YCWA18, a halophilic phosphate-solubilizing bacterium isolated from Daqiao saltern in China.</title>
        <authorList>
            <person name="Du G.-X."/>
            <person name="Qu L.-Y."/>
        </authorList>
    </citation>
    <scope>NUCLEOTIDE SEQUENCE [LARGE SCALE GENOMIC DNA]</scope>
    <source>
        <strain evidence="5 6">YCWA18</strain>
    </source>
</reference>
<dbReference type="PRINTS" id="PR00080">
    <property type="entry name" value="SDRFAMILY"/>
</dbReference>
<dbReference type="Gene3D" id="3.40.50.720">
    <property type="entry name" value="NAD(P)-binding Rossmann-like Domain"/>
    <property type="match status" value="1"/>
</dbReference>
<dbReference type="KEGG" id="kuy:FY550_04595"/>
<dbReference type="GO" id="GO:0016020">
    <property type="term" value="C:membrane"/>
    <property type="evidence" value="ECO:0007669"/>
    <property type="project" value="TreeGrafter"/>
</dbReference>
<protein>
    <submittedName>
        <fullName evidence="5">SDR family oxidoreductase</fullName>
    </submittedName>
</protein>
<dbReference type="GO" id="GO:0016491">
    <property type="term" value="F:oxidoreductase activity"/>
    <property type="evidence" value="ECO:0007669"/>
    <property type="project" value="UniProtKB-KW"/>
</dbReference>
<comment type="similarity">
    <text evidence="1 3">Belongs to the short-chain dehydrogenases/reductases (SDR) family.</text>
</comment>
<dbReference type="RefSeq" id="WP_149054386.1">
    <property type="nucleotide sequence ID" value="NZ_CP043420.1"/>
</dbReference>
<evidence type="ECO:0000256" key="3">
    <source>
        <dbReference type="RuleBase" id="RU000363"/>
    </source>
</evidence>